<keyword evidence="2" id="KW-1185">Reference proteome</keyword>
<feature type="non-terminal residue" evidence="1">
    <location>
        <position position="1"/>
    </location>
</feature>
<reference evidence="1" key="1">
    <citation type="journal article" date="2020" name="Nat. Commun.">
        <title>Large-scale genome sequencing of mycorrhizal fungi provides insights into the early evolution of symbiotic traits.</title>
        <authorList>
            <person name="Miyauchi S."/>
            <person name="Kiss E."/>
            <person name="Kuo A."/>
            <person name="Drula E."/>
            <person name="Kohler A."/>
            <person name="Sanchez-Garcia M."/>
            <person name="Morin E."/>
            <person name="Andreopoulos B."/>
            <person name="Barry K.W."/>
            <person name="Bonito G."/>
            <person name="Buee M."/>
            <person name="Carver A."/>
            <person name="Chen C."/>
            <person name="Cichocki N."/>
            <person name="Clum A."/>
            <person name="Culley D."/>
            <person name="Crous P.W."/>
            <person name="Fauchery L."/>
            <person name="Girlanda M."/>
            <person name="Hayes R.D."/>
            <person name="Keri Z."/>
            <person name="LaButti K."/>
            <person name="Lipzen A."/>
            <person name="Lombard V."/>
            <person name="Magnuson J."/>
            <person name="Maillard F."/>
            <person name="Murat C."/>
            <person name="Nolan M."/>
            <person name="Ohm R.A."/>
            <person name="Pangilinan J."/>
            <person name="Pereira M.F."/>
            <person name="Perotto S."/>
            <person name="Peter M."/>
            <person name="Pfister S."/>
            <person name="Riley R."/>
            <person name="Sitrit Y."/>
            <person name="Stielow J.B."/>
            <person name="Szollosi G."/>
            <person name="Zifcakova L."/>
            <person name="Stursova M."/>
            <person name="Spatafora J.W."/>
            <person name="Tedersoo L."/>
            <person name="Vaario L.M."/>
            <person name="Yamada A."/>
            <person name="Yan M."/>
            <person name="Wang P."/>
            <person name="Xu J."/>
            <person name="Bruns T."/>
            <person name="Baldrian P."/>
            <person name="Vilgalys R."/>
            <person name="Dunand C."/>
            <person name="Henrissat B."/>
            <person name="Grigoriev I.V."/>
            <person name="Hibbett D."/>
            <person name="Nagy L.G."/>
            <person name="Martin F.M."/>
        </authorList>
    </citation>
    <scope>NUCLEOTIDE SEQUENCE</scope>
    <source>
        <strain evidence="1">UP504</strain>
    </source>
</reference>
<organism evidence="1 2">
    <name type="scientific">Hydnum rufescens UP504</name>
    <dbReference type="NCBI Taxonomy" id="1448309"/>
    <lineage>
        <taxon>Eukaryota</taxon>
        <taxon>Fungi</taxon>
        <taxon>Dikarya</taxon>
        <taxon>Basidiomycota</taxon>
        <taxon>Agaricomycotina</taxon>
        <taxon>Agaricomycetes</taxon>
        <taxon>Cantharellales</taxon>
        <taxon>Hydnaceae</taxon>
        <taxon>Hydnum</taxon>
    </lineage>
</organism>
<dbReference type="Proteomes" id="UP000886523">
    <property type="component" value="Unassembled WGS sequence"/>
</dbReference>
<evidence type="ECO:0000313" key="2">
    <source>
        <dbReference type="Proteomes" id="UP000886523"/>
    </source>
</evidence>
<dbReference type="EMBL" id="MU129147">
    <property type="protein sequence ID" value="KAF9505553.1"/>
    <property type="molecule type" value="Genomic_DNA"/>
</dbReference>
<gene>
    <name evidence="1" type="ORF">BS47DRAFT_1306508</name>
</gene>
<proteinExistence type="predicted"/>
<dbReference type="AlphaFoldDB" id="A0A9P6DNU0"/>
<accession>A0A9P6DNU0</accession>
<protein>
    <submittedName>
        <fullName evidence="1">Uncharacterized protein</fullName>
    </submittedName>
</protein>
<sequence length="168" mass="19036">LYWLRSLHHDPEDKRLGSEIYAAFTNVIILKDQMHVTDPEWIDLLRHARRGKCSERHLHLLRSRRHQPMTPRHGVHTEWNAAAAKLHSSSTKHQLFTSPAKDMVKKRPLTVAEHRGIALKPAQSGKSKMEPGRLPTAVDVAIRMHVMVTTNIDIDRDVANGACSKVVG</sequence>
<evidence type="ECO:0000313" key="1">
    <source>
        <dbReference type="EMBL" id="KAF9505553.1"/>
    </source>
</evidence>
<comment type="caution">
    <text evidence="1">The sequence shown here is derived from an EMBL/GenBank/DDBJ whole genome shotgun (WGS) entry which is preliminary data.</text>
</comment>
<name>A0A9P6DNU0_9AGAM</name>
<dbReference type="OrthoDB" id="2986975at2759"/>